<comment type="caution">
    <text evidence="3">The sequence shown here is derived from an EMBL/GenBank/DDBJ whole genome shotgun (WGS) entry which is preliminary data.</text>
</comment>
<name>A0ABT7QMP3_9GAMM</name>
<dbReference type="Pfam" id="PF07510">
    <property type="entry name" value="GmrSD_C"/>
    <property type="match status" value="1"/>
</dbReference>
<dbReference type="Pfam" id="PF03235">
    <property type="entry name" value="GmrSD_N"/>
    <property type="match status" value="1"/>
</dbReference>
<reference evidence="3" key="1">
    <citation type="submission" date="2022-08" db="EMBL/GenBank/DDBJ databases">
        <authorList>
            <person name="Dzunkova M."/>
            <person name="La Clair J."/>
            <person name="Tyml T."/>
            <person name="Doud D."/>
            <person name="Schulz F."/>
            <person name="Piquer S."/>
            <person name="Porcel Sanchis D."/>
            <person name="Osborn A."/>
            <person name="Robinson D."/>
            <person name="Louie K.B."/>
            <person name="Bowen B.P."/>
            <person name="Bowers R."/>
            <person name="Lee J."/>
            <person name="Arnau Llombart V."/>
            <person name="Diaz Villanueva W."/>
            <person name="Gosliner T."/>
            <person name="Northen T."/>
            <person name="Cheng J.-F."/>
            <person name="Burkart M.D."/>
            <person name="Woyke T."/>
        </authorList>
    </citation>
    <scope>NUCLEOTIDE SEQUENCE</scope>
    <source>
        <strain evidence="3">Df01</strain>
    </source>
</reference>
<protein>
    <submittedName>
        <fullName evidence="3">DUF262 domain-containing protein</fullName>
    </submittedName>
</protein>
<keyword evidence="4" id="KW-1185">Reference proteome</keyword>
<feature type="domain" description="GmrSD restriction endonucleases C-terminal" evidence="2">
    <location>
        <begin position="413"/>
        <end position="552"/>
    </location>
</feature>
<organism evidence="3 4">
    <name type="scientific">Candidatus Doriopsillibacter californiensis</name>
    <dbReference type="NCBI Taxonomy" id="2970740"/>
    <lineage>
        <taxon>Bacteria</taxon>
        <taxon>Pseudomonadati</taxon>
        <taxon>Pseudomonadota</taxon>
        <taxon>Gammaproteobacteria</taxon>
        <taxon>Candidatus Tethybacterales</taxon>
        <taxon>Candidatus Persebacteraceae</taxon>
        <taxon>Candidatus Doriopsillibacter</taxon>
    </lineage>
</organism>
<dbReference type="InterPro" id="IPR011089">
    <property type="entry name" value="GmrSD_C"/>
</dbReference>
<feature type="domain" description="GmrSD restriction endonucleases N-terminal" evidence="1">
    <location>
        <begin position="8"/>
        <end position="220"/>
    </location>
</feature>
<proteinExistence type="predicted"/>
<dbReference type="PANTHER" id="PTHR35149:SF2">
    <property type="entry name" value="DUF262 DOMAIN-CONTAINING PROTEIN"/>
    <property type="match status" value="1"/>
</dbReference>
<dbReference type="PANTHER" id="PTHR35149">
    <property type="entry name" value="SLL5132 PROTEIN"/>
    <property type="match status" value="1"/>
</dbReference>
<evidence type="ECO:0000313" key="4">
    <source>
        <dbReference type="Proteomes" id="UP001168167"/>
    </source>
</evidence>
<evidence type="ECO:0000313" key="3">
    <source>
        <dbReference type="EMBL" id="MDM5147959.1"/>
    </source>
</evidence>
<accession>A0ABT7QMP3</accession>
<evidence type="ECO:0000259" key="1">
    <source>
        <dbReference type="Pfam" id="PF03235"/>
    </source>
</evidence>
<evidence type="ECO:0000259" key="2">
    <source>
        <dbReference type="Pfam" id="PF07510"/>
    </source>
</evidence>
<sequence>MKANETKVEDFLSSNKTQFVIPVYQRNYDWSTSQCKQLLDDILEVGKSNIMNAHFIGSIVYVHDGVYTSSRIKELTVIDGQQRLTTLTLIYLVLYRLAIEINNEALVNEISETYLINKFAPEEEKLKLRPTENNDKAIKYLLRSDKDEEFSDFSKVIDNYNYFKSRITEESFYYVLKGLSKLMFVEISLDREKDDPQRIFESLNSTGLELSQADLIRNYILMGLNRRDQNKIYNNYWEIIEKLAKDETQNISKVSDYIRDYLILVNNKIPNKNKVYLEFKAKFPVADLQELEKNILPIKSLVKFYNKLLNPKNEPDKDIRLQLEYINRLEINVAYPFLMKVYEDYSENIIEKSTFIDILNFMQSFSWRRFIVGLPTSVISKIFMTLYEKVNKDDYLLSLQKWLLKRSGSQRFPKNKEVIESLKLKDVYNIKSKNRTYLLERLENFENKEPVIIEGNTDITIEHIFPQNPDPKWKIDLGTDEYNSIKETFLNTIGNLTLSGNNGKLGNKPFVIKRDLENAGYKDSRLWLNKYLSIAEKWDNAEIERRFSLLAERFLKIWQFPEIEIEERDENNEVNIFEAGDPKHKKLEYAIFFDQKIEVTQVTKLYVEVFKQLFDLQPKTFFTTDLAEKITLTKNPKEGCPRQAIAINDTYYIEGCIDSIGKFEKIKHALTIFDLEDELTIKYAENTSRHPS</sequence>
<dbReference type="EMBL" id="JANQAO010000003">
    <property type="protein sequence ID" value="MDM5147959.1"/>
    <property type="molecule type" value="Genomic_DNA"/>
</dbReference>
<dbReference type="Proteomes" id="UP001168167">
    <property type="component" value="Unassembled WGS sequence"/>
</dbReference>
<gene>
    <name evidence="3" type="ORF">NQX30_06205</name>
</gene>
<dbReference type="InterPro" id="IPR004919">
    <property type="entry name" value="GmrSD_N"/>
</dbReference>
<reference evidence="3" key="2">
    <citation type="journal article" date="2023" name="Microbiome">
        <title>Synthase-selected sorting approach identifies a beta-lactone synthase in a nudibranch symbiotic bacterium.</title>
        <authorList>
            <person name="Dzunkova M."/>
            <person name="La Clair J.J."/>
            <person name="Tyml T."/>
            <person name="Doud D."/>
            <person name="Schulz F."/>
            <person name="Piquer-Esteban S."/>
            <person name="Porcel Sanchis D."/>
            <person name="Osborn A."/>
            <person name="Robinson D."/>
            <person name="Louie K.B."/>
            <person name="Bowen B.P."/>
            <person name="Bowers R.M."/>
            <person name="Lee J."/>
            <person name="Arnau V."/>
            <person name="Diaz-Villanueva W."/>
            <person name="Stepanauskas R."/>
            <person name="Gosliner T."/>
            <person name="Date S.V."/>
            <person name="Northen T.R."/>
            <person name="Cheng J.F."/>
            <person name="Burkart M.D."/>
            <person name="Woyke T."/>
        </authorList>
    </citation>
    <scope>NUCLEOTIDE SEQUENCE</scope>
    <source>
        <strain evidence="3">Df01</strain>
    </source>
</reference>